<feature type="compositionally biased region" description="Basic residues" evidence="3">
    <location>
        <begin position="608"/>
        <end position="620"/>
    </location>
</feature>
<dbReference type="InterPro" id="IPR051147">
    <property type="entry name" value="CFAP_domain-containing"/>
</dbReference>
<evidence type="ECO:0000313" key="6">
    <source>
        <dbReference type="Proteomes" id="UP001472866"/>
    </source>
</evidence>
<dbReference type="Proteomes" id="UP001472866">
    <property type="component" value="Chromosome 15"/>
</dbReference>
<keyword evidence="6" id="KW-1185">Reference proteome</keyword>
<keyword evidence="5" id="KW-0282">Flagellum</keyword>
<feature type="coiled-coil region" evidence="2">
    <location>
        <begin position="200"/>
        <end position="227"/>
    </location>
</feature>
<name>A0AAX4PJR7_9CHLO</name>
<dbReference type="EMBL" id="CP151515">
    <property type="protein sequence ID" value="WZN66569.1"/>
    <property type="molecule type" value="Genomic_DNA"/>
</dbReference>
<feature type="domain" description="DUF4200" evidence="4">
    <location>
        <begin position="186"/>
        <end position="303"/>
    </location>
</feature>
<evidence type="ECO:0000256" key="2">
    <source>
        <dbReference type="SAM" id="Coils"/>
    </source>
</evidence>
<evidence type="ECO:0000259" key="4">
    <source>
        <dbReference type="Pfam" id="PF13863"/>
    </source>
</evidence>
<evidence type="ECO:0000313" key="5">
    <source>
        <dbReference type="EMBL" id="WZN66569.1"/>
    </source>
</evidence>
<proteinExistence type="predicted"/>
<dbReference type="Pfam" id="PF13863">
    <property type="entry name" value="DUF4200"/>
    <property type="match status" value="1"/>
</dbReference>
<gene>
    <name evidence="5" type="ORF">HKI87_15g81360</name>
</gene>
<accession>A0AAX4PJR7</accession>
<feature type="region of interest" description="Disordered" evidence="3">
    <location>
        <begin position="556"/>
        <end position="624"/>
    </location>
</feature>
<feature type="coiled-coil region" evidence="2">
    <location>
        <begin position="260"/>
        <end position="379"/>
    </location>
</feature>
<protein>
    <submittedName>
        <fullName evidence="5">Cilia- and flagella-associated protein 100</fullName>
    </submittedName>
</protein>
<evidence type="ECO:0000256" key="1">
    <source>
        <dbReference type="ARBA" id="ARBA00023054"/>
    </source>
</evidence>
<keyword evidence="5" id="KW-0966">Cell projection</keyword>
<evidence type="ECO:0000256" key="3">
    <source>
        <dbReference type="SAM" id="MobiDB-lite"/>
    </source>
</evidence>
<dbReference type="GO" id="GO:0005856">
    <property type="term" value="C:cytoskeleton"/>
    <property type="evidence" value="ECO:0007669"/>
    <property type="project" value="UniProtKB-ARBA"/>
</dbReference>
<sequence length="636" mass="72724">MEGSSPAMMVGQPSPPRADSRTSDESPVLVQNDNSATSLENIVSQDSLNVLSAGSQAVLLDEASVGGDAKSQKQFPAIKPFQMPSDDDLFTLREQEREMKRMERMRNKNLQVQDKTTFSSRMSRTCPSDKSMNTIVNPSGAVTAGPGAKSLTGKTAGQLGKSTLSGATSQLVSQRTRLERENMSDFIAKKREIFLVQMSLDTKRAEIRKLEERALQREEALRRSESMLEEDKLRFEEFLRENDEKVKEAITKAEVETKAKQDKVNEIKRLNAAIATLRSELNKYEEQLEDCRKYKQFLDYLTPSEWFEQQEEKRKRLIEKRQKAFKEKLEQWEVEQKKAAEAATAAEQLLEQARTQQEVDANEKALQRARERLAEVQKNPKPQQPATFLTDEEEEQLTSEMHFKHPQQLLDIFAQLEEQNLFLIQNCQETEEALEELKTKYRETKQQMDAEIKGLDSQISSLESSIRVEEEKSRLLRSLTDGGAETKAVATSGGGKTHQGTSLEELSAKVSEVYVRCGFDNDASLSTLQMLTNIEAKLDEYFSIIETMPTEFVEQAEKAKEKERRQRAREEKLEQQKREQERRVQRSLERAQAPVMKKTGKPVMFRSHVVRKKKVGSHNVKKNDEEAELEAFLARV</sequence>
<feature type="region of interest" description="Disordered" evidence="3">
    <location>
        <begin position="66"/>
        <end position="89"/>
    </location>
</feature>
<feature type="region of interest" description="Disordered" evidence="3">
    <location>
        <begin position="115"/>
        <end position="134"/>
    </location>
</feature>
<reference evidence="5 6" key="1">
    <citation type="submission" date="2024-03" db="EMBL/GenBank/DDBJ databases">
        <title>Complete genome sequence of the green alga Chloropicon roscoffensis RCC1871.</title>
        <authorList>
            <person name="Lemieux C."/>
            <person name="Pombert J.-F."/>
            <person name="Otis C."/>
            <person name="Turmel M."/>
        </authorList>
    </citation>
    <scope>NUCLEOTIDE SEQUENCE [LARGE SCALE GENOMIC DNA]</scope>
    <source>
        <strain evidence="5 6">RCC1871</strain>
    </source>
</reference>
<dbReference type="AlphaFoldDB" id="A0AAX4PJR7"/>
<dbReference type="PANTHER" id="PTHR21683">
    <property type="entry name" value="COILED-COIL DOMAIN-CONTAINING PROTEIN 42 LIKE-2-LIKE-RELATED"/>
    <property type="match status" value="1"/>
</dbReference>
<feature type="region of interest" description="Disordered" evidence="3">
    <location>
        <begin position="1"/>
        <end position="37"/>
    </location>
</feature>
<keyword evidence="1 2" id="KW-0175">Coiled coil</keyword>
<dbReference type="InterPro" id="IPR025252">
    <property type="entry name" value="DUF4200"/>
</dbReference>
<keyword evidence="5" id="KW-0969">Cilium</keyword>
<feature type="coiled-coil region" evidence="2">
    <location>
        <begin position="413"/>
        <end position="472"/>
    </location>
</feature>
<dbReference type="PANTHER" id="PTHR21683:SF3">
    <property type="entry name" value="CILIA AND FLAGELLA ASSOCIATED PROTEIN 100"/>
    <property type="match status" value="1"/>
</dbReference>
<feature type="compositionally biased region" description="Basic and acidic residues" evidence="3">
    <location>
        <begin position="556"/>
        <end position="589"/>
    </location>
</feature>
<organism evidence="5 6">
    <name type="scientific">Chloropicon roscoffensis</name>
    <dbReference type="NCBI Taxonomy" id="1461544"/>
    <lineage>
        <taxon>Eukaryota</taxon>
        <taxon>Viridiplantae</taxon>
        <taxon>Chlorophyta</taxon>
        <taxon>Chloropicophyceae</taxon>
        <taxon>Chloropicales</taxon>
        <taxon>Chloropicaceae</taxon>
        <taxon>Chloropicon</taxon>
    </lineage>
</organism>